<evidence type="ECO:0000256" key="2">
    <source>
        <dbReference type="SAM" id="Phobius"/>
    </source>
</evidence>
<keyword evidence="2" id="KW-0812">Transmembrane</keyword>
<evidence type="ECO:0000256" key="1">
    <source>
        <dbReference type="SAM" id="MobiDB-lite"/>
    </source>
</evidence>
<feature type="transmembrane region" description="Helical" evidence="2">
    <location>
        <begin position="39"/>
        <end position="62"/>
    </location>
</feature>
<feature type="region of interest" description="Disordered" evidence="1">
    <location>
        <begin position="141"/>
        <end position="160"/>
    </location>
</feature>
<dbReference type="EMBL" id="MU859664">
    <property type="protein sequence ID" value="KAK3946600.1"/>
    <property type="molecule type" value="Genomic_DNA"/>
</dbReference>
<dbReference type="Proteomes" id="UP001303222">
    <property type="component" value="Unassembled WGS sequence"/>
</dbReference>
<reference evidence="3" key="2">
    <citation type="submission" date="2023-06" db="EMBL/GenBank/DDBJ databases">
        <authorList>
            <consortium name="Lawrence Berkeley National Laboratory"/>
            <person name="Mondo S.J."/>
            <person name="Hensen N."/>
            <person name="Bonometti L."/>
            <person name="Westerberg I."/>
            <person name="Brannstrom I.O."/>
            <person name="Guillou S."/>
            <person name="Cros-Aarteil S."/>
            <person name="Calhoun S."/>
            <person name="Haridas S."/>
            <person name="Kuo A."/>
            <person name="Pangilinan J."/>
            <person name="Riley R."/>
            <person name="Labutti K."/>
            <person name="Andreopoulos B."/>
            <person name="Lipzen A."/>
            <person name="Chen C."/>
            <person name="Yanf M."/>
            <person name="Daum C."/>
            <person name="Ng V."/>
            <person name="Clum A."/>
            <person name="Steindorff A."/>
            <person name="Ohm R."/>
            <person name="Martin F."/>
            <person name="Silar P."/>
            <person name="Natvig D."/>
            <person name="Lalanne C."/>
            <person name="Gautier V."/>
            <person name="Ament-Velasquez S.L."/>
            <person name="Kruys A."/>
            <person name="Hutchinson M.I."/>
            <person name="Powell A.J."/>
            <person name="Barry K."/>
            <person name="Miller A.N."/>
            <person name="Grigoriev I.V."/>
            <person name="Debuchy R."/>
            <person name="Gladieux P."/>
            <person name="Thoren M.H."/>
            <person name="Johannesson H."/>
        </authorList>
    </citation>
    <scope>NUCLEOTIDE SEQUENCE</scope>
    <source>
        <strain evidence="3">CBS 626.80</strain>
    </source>
</reference>
<accession>A0AAN6NIT0</accession>
<name>A0AAN6NIT0_9PEZI</name>
<feature type="compositionally biased region" description="Basic and acidic residues" evidence="1">
    <location>
        <begin position="151"/>
        <end position="160"/>
    </location>
</feature>
<sequence length="206" mass="23749">MDGESPVVWPLMGFSCIMFGAFHVIAWEFHFPSYFEEVLWIRSSTVAMASPLIPLALSYFLIRRGTRALSCHQSEAAKEAFTQLRPLRRLPESWIQLFQTNADDPGWRPVFGEEFYQDTRDNIIAYANCLHELKGLVSLGRKTRKGSPGKSAREHLERSSSTERRVQVRGWKNMEEIRRAGHASFLHCANLCWCRLAKHPLLRRTA</sequence>
<keyword evidence="2" id="KW-0472">Membrane</keyword>
<keyword evidence="4" id="KW-1185">Reference proteome</keyword>
<protein>
    <submittedName>
        <fullName evidence="3">Uncharacterized protein</fullName>
    </submittedName>
</protein>
<evidence type="ECO:0000313" key="3">
    <source>
        <dbReference type="EMBL" id="KAK3946600.1"/>
    </source>
</evidence>
<evidence type="ECO:0000313" key="4">
    <source>
        <dbReference type="Proteomes" id="UP001303222"/>
    </source>
</evidence>
<organism evidence="3 4">
    <name type="scientific">Pseudoneurospora amorphoporcata</name>
    <dbReference type="NCBI Taxonomy" id="241081"/>
    <lineage>
        <taxon>Eukaryota</taxon>
        <taxon>Fungi</taxon>
        <taxon>Dikarya</taxon>
        <taxon>Ascomycota</taxon>
        <taxon>Pezizomycotina</taxon>
        <taxon>Sordariomycetes</taxon>
        <taxon>Sordariomycetidae</taxon>
        <taxon>Sordariales</taxon>
        <taxon>Sordariaceae</taxon>
        <taxon>Pseudoneurospora</taxon>
    </lineage>
</organism>
<gene>
    <name evidence="3" type="ORF">QBC32DRAFT_357377</name>
</gene>
<reference evidence="3" key="1">
    <citation type="journal article" date="2023" name="Mol. Phylogenet. Evol.">
        <title>Genome-scale phylogeny and comparative genomics of the fungal order Sordariales.</title>
        <authorList>
            <person name="Hensen N."/>
            <person name="Bonometti L."/>
            <person name="Westerberg I."/>
            <person name="Brannstrom I.O."/>
            <person name="Guillou S."/>
            <person name="Cros-Aarteil S."/>
            <person name="Calhoun S."/>
            <person name="Haridas S."/>
            <person name="Kuo A."/>
            <person name="Mondo S."/>
            <person name="Pangilinan J."/>
            <person name="Riley R."/>
            <person name="LaButti K."/>
            <person name="Andreopoulos B."/>
            <person name="Lipzen A."/>
            <person name="Chen C."/>
            <person name="Yan M."/>
            <person name="Daum C."/>
            <person name="Ng V."/>
            <person name="Clum A."/>
            <person name="Steindorff A."/>
            <person name="Ohm R.A."/>
            <person name="Martin F."/>
            <person name="Silar P."/>
            <person name="Natvig D.O."/>
            <person name="Lalanne C."/>
            <person name="Gautier V."/>
            <person name="Ament-Velasquez S.L."/>
            <person name="Kruys A."/>
            <person name="Hutchinson M.I."/>
            <person name="Powell A.J."/>
            <person name="Barry K."/>
            <person name="Miller A.N."/>
            <person name="Grigoriev I.V."/>
            <person name="Debuchy R."/>
            <person name="Gladieux P."/>
            <person name="Hiltunen Thoren M."/>
            <person name="Johannesson H."/>
        </authorList>
    </citation>
    <scope>NUCLEOTIDE SEQUENCE</scope>
    <source>
        <strain evidence="3">CBS 626.80</strain>
    </source>
</reference>
<proteinExistence type="predicted"/>
<comment type="caution">
    <text evidence="3">The sequence shown here is derived from an EMBL/GenBank/DDBJ whole genome shotgun (WGS) entry which is preliminary data.</text>
</comment>
<keyword evidence="2" id="KW-1133">Transmembrane helix</keyword>
<feature type="transmembrane region" description="Helical" evidence="2">
    <location>
        <begin position="7"/>
        <end position="27"/>
    </location>
</feature>
<dbReference type="AlphaFoldDB" id="A0AAN6NIT0"/>